<keyword evidence="4" id="KW-1185">Reference proteome</keyword>
<gene>
    <name evidence="3" type="ORF">EYF80_000441</name>
</gene>
<evidence type="ECO:0000313" key="4">
    <source>
        <dbReference type="Proteomes" id="UP000314294"/>
    </source>
</evidence>
<evidence type="ECO:0000313" key="3">
    <source>
        <dbReference type="EMBL" id="TNN89153.1"/>
    </source>
</evidence>
<comment type="caution">
    <text evidence="3">The sequence shown here is derived from an EMBL/GenBank/DDBJ whole genome shotgun (WGS) entry which is preliminary data.</text>
</comment>
<evidence type="ECO:0000256" key="1">
    <source>
        <dbReference type="SAM" id="MobiDB-lite"/>
    </source>
</evidence>
<feature type="chain" id="PRO_5021291070" evidence="2">
    <location>
        <begin position="22"/>
        <end position="160"/>
    </location>
</feature>
<accession>A0A4Z2JH21</accession>
<feature type="region of interest" description="Disordered" evidence="1">
    <location>
        <begin position="62"/>
        <end position="105"/>
    </location>
</feature>
<organism evidence="3 4">
    <name type="scientific">Liparis tanakae</name>
    <name type="common">Tanaka's snailfish</name>
    <dbReference type="NCBI Taxonomy" id="230148"/>
    <lineage>
        <taxon>Eukaryota</taxon>
        <taxon>Metazoa</taxon>
        <taxon>Chordata</taxon>
        <taxon>Craniata</taxon>
        <taxon>Vertebrata</taxon>
        <taxon>Euteleostomi</taxon>
        <taxon>Actinopterygii</taxon>
        <taxon>Neopterygii</taxon>
        <taxon>Teleostei</taxon>
        <taxon>Neoteleostei</taxon>
        <taxon>Acanthomorphata</taxon>
        <taxon>Eupercaria</taxon>
        <taxon>Perciformes</taxon>
        <taxon>Cottioidei</taxon>
        <taxon>Cottales</taxon>
        <taxon>Liparidae</taxon>
        <taxon>Liparis</taxon>
    </lineage>
</organism>
<dbReference type="Proteomes" id="UP000314294">
    <property type="component" value="Unassembled WGS sequence"/>
</dbReference>
<reference evidence="3 4" key="1">
    <citation type="submission" date="2019-03" db="EMBL/GenBank/DDBJ databases">
        <title>First draft genome of Liparis tanakae, snailfish: a comprehensive survey of snailfish specific genes.</title>
        <authorList>
            <person name="Kim W."/>
            <person name="Song I."/>
            <person name="Jeong J.-H."/>
            <person name="Kim D."/>
            <person name="Kim S."/>
            <person name="Ryu S."/>
            <person name="Song J.Y."/>
            <person name="Lee S.K."/>
        </authorList>
    </citation>
    <scope>NUCLEOTIDE SEQUENCE [LARGE SCALE GENOMIC DNA]</scope>
    <source>
        <tissue evidence="3">Muscle</tissue>
    </source>
</reference>
<keyword evidence="2" id="KW-0732">Signal</keyword>
<feature type="signal peptide" evidence="2">
    <location>
        <begin position="1"/>
        <end position="21"/>
    </location>
</feature>
<evidence type="ECO:0000256" key="2">
    <source>
        <dbReference type="SAM" id="SignalP"/>
    </source>
</evidence>
<proteinExistence type="predicted"/>
<dbReference type="AlphaFoldDB" id="A0A4Z2JH21"/>
<name>A0A4Z2JH21_9TELE</name>
<dbReference type="EMBL" id="SRLO01000002">
    <property type="protein sequence ID" value="TNN89153.1"/>
    <property type="molecule type" value="Genomic_DNA"/>
</dbReference>
<protein>
    <submittedName>
        <fullName evidence="3">Uncharacterized protein</fullName>
    </submittedName>
</protein>
<sequence>MVALSIGTVLVSGSGVLLSYALSPVGRQPASGSPGACGWPSWTRHGIFQPASSLRPAQLLQTKSRGDKETRSQVVSGSPAARGLHSHWNRRREGKRARGDIKRRMQRSASDDCSFALLQQADPVGRGYRREARWRGTRARFNHVKAQLCQLGGCQAFIKH</sequence>
<feature type="compositionally biased region" description="Basic residues" evidence="1">
    <location>
        <begin position="84"/>
        <end position="95"/>
    </location>
</feature>